<proteinExistence type="predicted"/>
<dbReference type="InterPro" id="IPR004843">
    <property type="entry name" value="Calcineurin-like_PHP"/>
</dbReference>
<gene>
    <name evidence="2" type="ORF">FYJ35_03300</name>
</gene>
<name>A0A6L5X368_9FIRM</name>
<dbReference type="InterPro" id="IPR051158">
    <property type="entry name" value="Metallophosphoesterase_sf"/>
</dbReference>
<reference evidence="2 3" key="1">
    <citation type="submission" date="2019-08" db="EMBL/GenBank/DDBJ databases">
        <title>In-depth cultivation of the pig gut microbiome towards novel bacterial diversity and tailored functional studies.</title>
        <authorList>
            <person name="Wylensek D."/>
            <person name="Hitch T.C.A."/>
            <person name="Clavel T."/>
        </authorList>
    </citation>
    <scope>NUCLEOTIDE SEQUENCE [LARGE SCALE GENOMIC DNA]</scope>
    <source>
        <strain evidence="2 3">Oil+RF-744-WCA-WT-11</strain>
    </source>
</reference>
<evidence type="ECO:0000313" key="2">
    <source>
        <dbReference type="EMBL" id="MSS14075.1"/>
    </source>
</evidence>
<evidence type="ECO:0000259" key="1">
    <source>
        <dbReference type="Pfam" id="PF00149"/>
    </source>
</evidence>
<protein>
    <submittedName>
        <fullName evidence="2">Metallophosphoesterase</fullName>
    </submittedName>
</protein>
<dbReference type="Proteomes" id="UP000481852">
    <property type="component" value="Unassembled WGS sequence"/>
</dbReference>
<dbReference type="AlphaFoldDB" id="A0A6L5X368"/>
<dbReference type="PANTHER" id="PTHR31302:SF22">
    <property type="entry name" value="PHOSPHOESTERASE"/>
    <property type="match status" value="1"/>
</dbReference>
<dbReference type="InterPro" id="IPR029052">
    <property type="entry name" value="Metallo-depent_PP-like"/>
</dbReference>
<keyword evidence="3" id="KW-1185">Reference proteome</keyword>
<feature type="domain" description="Calcineurin-like phosphoesterase" evidence="1">
    <location>
        <begin position="3"/>
        <end position="213"/>
    </location>
</feature>
<dbReference type="GO" id="GO:0016787">
    <property type="term" value="F:hydrolase activity"/>
    <property type="evidence" value="ECO:0007669"/>
    <property type="project" value="InterPro"/>
</dbReference>
<organism evidence="2 3">
    <name type="scientific">Porcincola intestinalis</name>
    <dbReference type="NCBI Taxonomy" id="2606632"/>
    <lineage>
        <taxon>Bacteria</taxon>
        <taxon>Bacillati</taxon>
        <taxon>Bacillota</taxon>
        <taxon>Clostridia</taxon>
        <taxon>Lachnospirales</taxon>
        <taxon>Lachnospiraceae</taxon>
        <taxon>Porcincola</taxon>
    </lineage>
</organism>
<evidence type="ECO:0000313" key="3">
    <source>
        <dbReference type="Proteomes" id="UP000481852"/>
    </source>
</evidence>
<dbReference type="SUPFAM" id="SSF56300">
    <property type="entry name" value="Metallo-dependent phosphatases"/>
    <property type="match status" value="1"/>
</dbReference>
<sequence length="248" mass="28842">MALYALGDLHLSYQSKIKSVAQRESALWQGHEERFLENCRAMVTDADTLLLLGDHSWGNKLPYCRKDLEYIESLPGRKILLRGNHDHFWDVKKTEQLNRMYEGRLHFLQNNYFLYKDYALVGTKGYCFEGPFYMSPGGQIVGYDEEAYAHAQALVEREAGRLQKSFDAAVRDGHRRFIMLLHYPPTSLMERDSIFTKMAEQYHVEQVIYAHCHGEARFHDSIRGRKKGILYSLASGDCLRWKPLKVLS</sequence>
<dbReference type="RefSeq" id="WP_154523112.1">
    <property type="nucleotide sequence ID" value="NZ_JAQYJL010000006.1"/>
</dbReference>
<comment type="caution">
    <text evidence="2">The sequence shown here is derived from an EMBL/GenBank/DDBJ whole genome shotgun (WGS) entry which is preliminary data.</text>
</comment>
<dbReference type="PANTHER" id="PTHR31302">
    <property type="entry name" value="TRANSMEMBRANE PROTEIN WITH METALLOPHOSPHOESTERASE DOMAIN-RELATED"/>
    <property type="match status" value="1"/>
</dbReference>
<dbReference type="Pfam" id="PF00149">
    <property type="entry name" value="Metallophos"/>
    <property type="match status" value="1"/>
</dbReference>
<dbReference type="EMBL" id="VULZ01000002">
    <property type="protein sequence ID" value="MSS14075.1"/>
    <property type="molecule type" value="Genomic_DNA"/>
</dbReference>
<dbReference type="Gene3D" id="3.60.21.10">
    <property type="match status" value="1"/>
</dbReference>
<accession>A0A6L5X368</accession>